<comment type="caution">
    <text evidence="2">The sequence shown here is derived from an EMBL/GenBank/DDBJ whole genome shotgun (WGS) entry which is preliminary data.</text>
</comment>
<dbReference type="STRING" id="1650663.GCA_001486665_00561"/>
<dbReference type="RefSeq" id="WP_058963065.1">
    <property type="nucleotide sequence ID" value="NZ_CABKVM010000012.1"/>
</dbReference>
<dbReference type="GeneID" id="97382744"/>
<dbReference type="Pfam" id="PF18475">
    <property type="entry name" value="PIN7"/>
    <property type="match status" value="1"/>
</dbReference>
<dbReference type="OrthoDB" id="1668984at2"/>
<reference evidence="2 3" key="1">
    <citation type="submission" date="2019-03" db="EMBL/GenBank/DDBJ databases">
        <title>Genomic Encyclopedia of Type Strains, Phase IV (KMG-IV): sequencing the most valuable type-strain genomes for metagenomic binning, comparative biology and taxonomic classification.</title>
        <authorList>
            <person name="Goeker M."/>
        </authorList>
    </citation>
    <scope>NUCLEOTIDE SEQUENCE [LARGE SCALE GENOMIC DNA]</scope>
    <source>
        <strain evidence="2 3">DSM 100451</strain>
    </source>
</reference>
<accession>A0A4R1QH70</accession>
<protein>
    <recommendedName>
        <fullName evidence="1">PIN-like domain-containing protein</fullName>
    </recommendedName>
</protein>
<dbReference type="Proteomes" id="UP000295184">
    <property type="component" value="Unassembled WGS sequence"/>
</dbReference>
<dbReference type="AlphaFoldDB" id="A0A4R1QH70"/>
<evidence type="ECO:0000259" key="1">
    <source>
        <dbReference type="Pfam" id="PF18475"/>
    </source>
</evidence>
<evidence type="ECO:0000313" key="2">
    <source>
        <dbReference type="EMBL" id="TCL52889.1"/>
    </source>
</evidence>
<dbReference type="EMBL" id="SLUM01000042">
    <property type="protein sequence ID" value="TCL52889.1"/>
    <property type="molecule type" value="Genomic_DNA"/>
</dbReference>
<organism evidence="2 3">
    <name type="scientific">Allofournierella massiliensis</name>
    <dbReference type="NCBI Taxonomy" id="1650663"/>
    <lineage>
        <taxon>Bacteria</taxon>
        <taxon>Bacillati</taxon>
        <taxon>Bacillota</taxon>
        <taxon>Clostridia</taxon>
        <taxon>Eubacteriales</taxon>
        <taxon>Oscillospiraceae</taxon>
        <taxon>Allofournierella</taxon>
    </lineage>
</organism>
<proteinExistence type="predicted"/>
<dbReference type="InterPro" id="IPR041494">
    <property type="entry name" value="PIN7"/>
</dbReference>
<gene>
    <name evidence="2" type="ORF">EDD77_14218</name>
</gene>
<evidence type="ECO:0000313" key="3">
    <source>
        <dbReference type="Proteomes" id="UP000295184"/>
    </source>
</evidence>
<feature type="domain" description="PIN-like" evidence="1">
    <location>
        <begin position="5"/>
        <end position="110"/>
    </location>
</feature>
<sequence length="222" mass="25025">MATYLVDTENVGTAWLAVAEQMRPEDKMCVFAFSGDAKLSINFSMLETCMRASGQIEIVWCGEKVHTKNAMDFAIASYVGLCAANGERQIYIVSNDSDYEVLSGFWAQRGVMVEKLAVGQGYANAKEIASRKVEPAREPELNPRKKRIRVLLNGDNEAAELVYRVCETIPENAKKKGKRFLEALEKEPRFKKMAEKKKKSIVEKANGVTGIYFDRQEKLREP</sequence>
<name>A0A4R1QH70_9FIRM</name>